<accession>A0A7K4MW81</accession>
<dbReference type="AlphaFoldDB" id="A0A7K4MW81"/>
<organism evidence="1 2">
    <name type="scientific">Marine Group I thaumarchaeote</name>
    <dbReference type="NCBI Taxonomy" id="2511932"/>
    <lineage>
        <taxon>Archaea</taxon>
        <taxon>Nitrososphaerota</taxon>
        <taxon>Marine Group I</taxon>
    </lineage>
</organism>
<reference evidence="1 2" key="1">
    <citation type="journal article" date="2019" name="Environ. Microbiol.">
        <title>Genomics insights into ecotype formation of ammonia-oxidizing archaea in the deep ocean.</title>
        <authorList>
            <person name="Wang Y."/>
            <person name="Huang J.M."/>
            <person name="Cui G.J."/>
            <person name="Nunoura T."/>
            <person name="Takaki Y."/>
            <person name="Li W.L."/>
            <person name="Li J."/>
            <person name="Gao Z.M."/>
            <person name="Takai K."/>
            <person name="Zhang A.Q."/>
            <person name="Stepanauskas R."/>
        </authorList>
    </citation>
    <scope>NUCLEOTIDE SEQUENCE [LARGE SCALE GENOMIC DNA]</scope>
    <source>
        <strain evidence="1 2">L15a</strain>
    </source>
</reference>
<sequence>MKKQLIEELIEDENAEIDFVEISSEESARVELEVDLARQRERERMQMEMYDDPYLNWSGHR</sequence>
<gene>
    <name evidence="1" type="ORF">HX858_08520</name>
</gene>
<evidence type="ECO:0000313" key="2">
    <source>
        <dbReference type="Proteomes" id="UP000575480"/>
    </source>
</evidence>
<protein>
    <submittedName>
        <fullName evidence="1">Uncharacterized protein</fullName>
    </submittedName>
</protein>
<name>A0A7K4MW81_9ARCH</name>
<dbReference type="EMBL" id="JACATH010000014">
    <property type="protein sequence ID" value="NWJ57769.1"/>
    <property type="molecule type" value="Genomic_DNA"/>
</dbReference>
<evidence type="ECO:0000313" key="1">
    <source>
        <dbReference type="EMBL" id="NWJ57769.1"/>
    </source>
</evidence>
<proteinExistence type="predicted"/>
<comment type="caution">
    <text evidence="1">The sequence shown here is derived from an EMBL/GenBank/DDBJ whole genome shotgun (WGS) entry which is preliminary data.</text>
</comment>
<dbReference type="Proteomes" id="UP000575480">
    <property type="component" value="Unassembled WGS sequence"/>
</dbReference>